<dbReference type="AlphaFoldDB" id="E0SQS0"/>
<dbReference type="EMBL" id="CP002098">
    <property type="protein sequence ID" value="ADM27144.1"/>
    <property type="molecule type" value="Genomic_DNA"/>
</dbReference>
<sequence length="437" mass="50872">MSNLDMNKKIGIIKELLKQIHRGISVEELKTKYSQVLMQISPIEIPLIEQQLVKEGISIDEILKLCDLHVALFRDYLVGRELKDIPNGHPLDILVKENDEILKLSEALGMYITSISIESDHNKLNELYSKAFELAEKLYRASRIHYQKLQMVVFPYLERFGIYAVPRVLWGRENEAITKIRRLRELLRNRGMVNEIVEIGKAVVSDVSELIFRESKILYPAIWSIFSEGIWKAIYEEFKEIGFAIKIDSIWETHENPIYPWQIEKGLDEQTIERLPSEIKTVALSLQQGLKFDAFKLIRDGYIDLDTGYVNVDEIKGIFRGIPIELTFADKDGRVRFYTKNRFMKGFARVKTLLGRKLEYCHPPKLEPTIKKIFEDLKNGARDYYEFYSVIGGRIVRVLAIAIRNDRGEFLGALEVVEDITEFVEKPEEIKKRIMIL</sequence>
<evidence type="ECO:0000313" key="3">
    <source>
        <dbReference type="EMBL" id="ADM27144.1"/>
    </source>
</evidence>
<dbReference type="InterPro" id="IPR007380">
    <property type="entry name" value="DUF438"/>
</dbReference>
<dbReference type="BioCyc" id="IAGG583356:GHAH-307-MONOMER"/>
<evidence type="ECO:0000259" key="2">
    <source>
        <dbReference type="Pfam" id="PF04282"/>
    </source>
</evidence>
<dbReference type="Pfam" id="PF01814">
    <property type="entry name" value="Hemerythrin"/>
    <property type="match status" value="1"/>
</dbReference>
<evidence type="ECO:0000259" key="1">
    <source>
        <dbReference type="Pfam" id="PF01814"/>
    </source>
</evidence>
<keyword evidence="4" id="KW-1185">Reference proteome</keyword>
<protein>
    <submittedName>
        <fullName evidence="3">Putative PAS/PAC sensor protein</fullName>
    </submittedName>
</protein>
<dbReference type="GO" id="GO:0005886">
    <property type="term" value="C:plasma membrane"/>
    <property type="evidence" value="ECO:0007669"/>
    <property type="project" value="TreeGrafter"/>
</dbReference>
<name>E0SQS0_IGNAA</name>
<dbReference type="PANTHER" id="PTHR39966">
    <property type="entry name" value="BLL2471 PROTEIN-RELATED"/>
    <property type="match status" value="1"/>
</dbReference>
<dbReference type="HOGENOM" id="CLU_026706_1_0_2"/>
<dbReference type="Pfam" id="PF13596">
    <property type="entry name" value="PAS_10"/>
    <property type="match status" value="1"/>
</dbReference>
<dbReference type="Proteomes" id="UP000001304">
    <property type="component" value="Chromosome"/>
</dbReference>
<dbReference type="KEGG" id="iag:Igag_0296"/>
<gene>
    <name evidence="3" type="ordered locus">Igag_0296</name>
</gene>
<organism evidence="3 4">
    <name type="scientific">Ignisphaera aggregans (strain DSM 17230 / JCM 13409 / AQ1.S1)</name>
    <dbReference type="NCBI Taxonomy" id="583356"/>
    <lineage>
        <taxon>Archaea</taxon>
        <taxon>Thermoproteota</taxon>
        <taxon>Thermoprotei</taxon>
        <taxon>Desulfurococcales</taxon>
        <taxon>Desulfurococcaceae</taxon>
        <taxon>Ignisphaera</taxon>
    </lineage>
</organism>
<dbReference type="Gene3D" id="1.20.120.520">
    <property type="entry name" value="nmb1532 protein domain like"/>
    <property type="match status" value="1"/>
</dbReference>
<dbReference type="Gene3D" id="3.30.450.20">
    <property type="entry name" value="PAS domain"/>
    <property type="match status" value="1"/>
</dbReference>
<accession>E0SQS0</accession>
<dbReference type="Pfam" id="PF04282">
    <property type="entry name" value="DUF438"/>
    <property type="match status" value="1"/>
</dbReference>
<dbReference type="PANTHER" id="PTHR39966:SF3">
    <property type="entry name" value="DUF438 DOMAIN-CONTAINING PROTEIN"/>
    <property type="match status" value="1"/>
</dbReference>
<proteinExistence type="predicted"/>
<evidence type="ECO:0000313" key="4">
    <source>
        <dbReference type="Proteomes" id="UP000001304"/>
    </source>
</evidence>
<reference evidence="3 4" key="1">
    <citation type="journal article" date="2010" name="Stand. Genomic Sci.">
        <title>Complete genome sequence of Ignisphaera aggregans type strain (AQ1.S1).</title>
        <authorList>
            <person name="Goker M."/>
            <person name="Held B."/>
            <person name="Lapidus A."/>
            <person name="Nolan M."/>
            <person name="Spring S."/>
            <person name="Yasawong M."/>
            <person name="Lucas S."/>
            <person name="Glavina Del Rio T."/>
            <person name="Tice H."/>
            <person name="Cheng J.F."/>
            <person name="Goodwin L."/>
            <person name="Tapia R."/>
            <person name="Pitluck S."/>
            <person name="Liolios K."/>
            <person name="Ivanova N."/>
            <person name="Mavromatis K."/>
            <person name="Mikhailova N."/>
            <person name="Pati A."/>
            <person name="Chen A."/>
            <person name="Palaniappan K."/>
            <person name="Brambilla E."/>
            <person name="Land M."/>
            <person name="Hauser L."/>
            <person name="Chang Y.J."/>
            <person name="Jeffries C.D."/>
            <person name="Brettin T."/>
            <person name="Detter J.C."/>
            <person name="Han C."/>
            <person name="Rohde M."/>
            <person name="Sikorski J."/>
            <person name="Woyke T."/>
            <person name="Bristow J."/>
            <person name="Eisen J.A."/>
            <person name="Markowitz V."/>
            <person name="Hugenholtz P."/>
            <person name="Kyrpides N.C."/>
            <person name="Klenk H.P."/>
        </authorList>
    </citation>
    <scope>NUCLEOTIDE SEQUENCE [LARGE SCALE GENOMIC DNA]</scope>
    <source>
        <strain evidence="4">DSM 17230 / JCM 13409 / AQ1.S1</strain>
    </source>
</reference>
<dbReference type="InterPro" id="IPR012312">
    <property type="entry name" value="Hemerythrin-like"/>
</dbReference>
<feature type="domain" description="Hemerythrin-like" evidence="1">
    <location>
        <begin position="89"/>
        <end position="222"/>
    </location>
</feature>
<feature type="domain" description="DUF438" evidence="2">
    <location>
        <begin position="13"/>
        <end position="77"/>
    </location>
</feature>